<keyword evidence="3" id="KW-1185">Reference proteome</keyword>
<evidence type="ECO:0000256" key="1">
    <source>
        <dbReference type="SAM" id="Phobius"/>
    </source>
</evidence>
<feature type="transmembrane region" description="Helical" evidence="1">
    <location>
        <begin position="88"/>
        <end position="112"/>
    </location>
</feature>
<keyword evidence="1" id="KW-1133">Transmembrane helix</keyword>
<dbReference type="EMBL" id="ML769818">
    <property type="protein sequence ID" value="KAE9387165.1"/>
    <property type="molecule type" value="Genomic_DNA"/>
</dbReference>
<dbReference type="AlphaFoldDB" id="A0A6A4GPJ6"/>
<reference evidence="2" key="1">
    <citation type="journal article" date="2019" name="Environ. Microbiol.">
        <title>Fungal ecological strategies reflected in gene transcription - a case study of two litter decomposers.</title>
        <authorList>
            <person name="Barbi F."/>
            <person name="Kohler A."/>
            <person name="Barry K."/>
            <person name="Baskaran P."/>
            <person name="Daum C."/>
            <person name="Fauchery L."/>
            <person name="Ihrmark K."/>
            <person name="Kuo A."/>
            <person name="LaButti K."/>
            <person name="Lipzen A."/>
            <person name="Morin E."/>
            <person name="Grigoriev I.V."/>
            <person name="Henrissat B."/>
            <person name="Lindahl B."/>
            <person name="Martin F."/>
        </authorList>
    </citation>
    <scope>NUCLEOTIDE SEQUENCE</scope>
    <source>
        <strain evidence="2">JB14</strain>
    </source>
</reference>
<name>A0A6A4GPJ6_9AGAR</name>
<organism evidence="2 3">
    <name type="scientific">Gymnopus androsaceus JB14</name>
    <dbReference type="NCBI Taxonomy" id="1447944"/>
    <lineage>
        <taxon>Eukaryota</taxon>
        <taxon>Fungi</taxon>
        <taxon>Dikarya</taxon>
        <taxon>Basidiomycota</taxon>
        <taxon>Agaricomycotina</taxon>
        <taxon>Agaricomycetes</taxon>
        <taxon>Agaricomycetidae</taxon>
        <taxon>Agaricales</taxon>
        <taxon>Marasmiineae</taxon>
        <taxon>Omphalotaceae</taxon>
        <taxon>Gymnopus</taxon>
    </lineage>
</organism>
<protein>
    <submittedName>
        <fullName evidence="2">Uncharacterized protein</fullName>
    </submittedName>
</protein>
<evidence type="ECO:0000313" key="3">
    <source>
        <dbReference type="Proteomes" id="UP000799118"/>
    </source>
</evidence>
<feature type="transmembrane region" description="Helical" evidence="1">
    <location>
        <begin position="57"/>
        <end position="76"/>
    </location>
</feature>
<dbReference type="Proteomes" id="UP000799118">
    <property type="component" value="Unassembled WGS sequence"/>
</dbReference>
<gene>
    <name evidence="2" type="ORF">BT96DRAFT_492452</name>
</gene>
<proteinExistence type="predicted"/>
<sequence>MKTSRIQSALISPLKQTSGLGNFIKDFTGHVLRGQIFQTNSSQHGENIERFMQNPKLALLHIINLAIVSIASYISYGIDDLCNSANVWFMILFLVFLFLCVFPYVVFFLFSLSSSASPGSVMQYVIHHESFCTYCLQACQDSKF</sequence>
<keyword evidence="1" id="KW-0812">Transmembrane</keyword>
<accession>A0A6A4GPJ6</accession>
<evidence type="ECO:0000313" key="2">
    <source>
        <dbReference type="EMBL" id="KAE9387165.1"/>
    </source>
</evidence>
<keyword evidence="1" id="KW-0472">Membrane</keyword>